<feature type="compositionally biased region" description="Polar residues" evidence="1">
    <location>
        <begin position="1"/>
        <end position="36"/>
    </location>
</feature>
<feature type="compositionally biased region" description="Low complexity" evidence="1">
    <location>
        <begin position="47"/>
        <end position="62"/>
    </location>
</feature>
<reference evidence="3" key="1">
    <citation type="journal article" date="2020" name="Stud. Mycol.">
        <title>101 Dothideomycetes genomes: a test case for predicting lifestyles and emergence of pathogens.</title>
        <authorList>
            <person name="Haridas S."/>
            <person name="Albert R."/>
            <person name="Binder M."/>
            <person name="Bloem J."/>
            <person name="Labutti K."/>
            <person name="Salamov A."/>
            <person name="Andreopoulos B."/>
            <person name="Baker S."/>
            <person name="Barry K."/>
            <person name="Bills G."/>
            <person name="Bluhm B."/>
            <person name="Cannon C."/>
            <person name="Castanera R."/>
            <person name="Culley D."/>
            <person name="Daum C."/>
            <person name="Ezra D."/>
            <person name="Gonzalez J."/>
            <person name="Henrissat B."/>
            <person name="Kuo A."/>
            <person name="Liang C."/>
            <person name="Lipzen A."/>
            <person name="Lutzoni F."/>
            <person name="Magnuson J."/>
            <person name="Mondo S."/>
            <person name="Nolan M."/>
            <person name="Ohm R."/>
            <person name="Pangilinan J."/>
            <person name="Park H.-J."/>
            <person name="Ramirez L."/>
            <person name="Alfaro M."/>
            <person name="Sun H."/>
            <person name="Tritt A."/>
            <person name="Yoshinaga Y."/>
            <person name="Zwiers L.-H."/>
            <person name="Turgeon B."/>
            <person name="Goodwin S."/>
            <person name="Spatafora J."/>
            <person name="Crous P."/>
            <person name="Grigoriev I."/>
        </authorList>
    </citation>
    <scope>NUCLEOTIDE SEQUENCE</scope>
    <source>
        <strain evidence="3">CBS 109.77</strain>
    </source>
</reference>
<dbReference type="InterPro" id="IPR019261">
    <property type="entry name" value="PARG_cat_microbial"/>
</dbReference>
<evidence type="ECO:0000259" key="2">
    <source>
        <dbReference type="Pfam" id="PF10021"/>
    </source>
</evidence>
<dbReference type="InterPro" id="IPR012664">
    <property type="entry name" value="CHP02452"/>
</dbReference>
<dbReference type="AlphaFoldDB" id="A0A6A6XSC1"/>
<dbReference type="InterPro" id="IPR043472">
    <property type="entry name" value="Macro_dom-like"/>
</dbReference>
<name>A0A6A6XSC1_9PLEO</name>
<dbReference type="Pfam" id="PF10021">
    <property type="entry name" value="PARG_cat_microb"/>
    <property type="match status" value="1"/>
</dbReference>
<proteinExistence type="predicted"/>
<organism evidence="3 4">
    <name type="scientific">Melanomma pulvis-pyrius CBS 109.77</name>
    <dbReference type="NCBI Taxonomy" id="1314802"/>
    <lineage>
        <taxon>Eukaryota</taxon>
        <taxon>Fungi</taxon>
        <taxon>Dikarya</taxon>
        <taxon>Ascomycota</taxon>
        <taxon>Pezizomycotina</taxon>
        <taxon>Dothideomycetes</taxon>
        <taxon>Pleosporomycetidae</taxon>
        <taxon>Pleosporales</taxon>
        <taxon>Melanommataceae</taxon>
        <taxon>Melanomma</taxon>
    </lineage>
</organism>
<dbReference type="OrthoDB" id="9985428at2759"/>
<dbReference type="EMBL" id="MU001763">
    <property type="protein sequence ID" value="KAF2799486.1"/>
    <property type="molecule type" value="Genomic_DNA"/>
</dbReference>
<dbReference type="Proteomes" id="UP000799757">
    <property type="component" value="Unassembled WGS sequence"/>
</dbReference>
<feature type="domain" description="Microbial-type PARG catalytic" evidence="2">
    <location>
        <begin position="155"/>
        <end position="250"/>
    </location>
</feature>
<feature type="region of interest" description="Disordered" evidence="1">
    <location>
        <begin position="1"/>
        <end position="66"/>
    </location>
</feature>
<gene>
    <name evidence="3" type="ORF">K505DRAFT_230980</name>
</gene>
<dbReference type="PANTHER" id="PTHR35596:SF1">
    <property type="entry name" value="MICROBIAL-TYPE PARG CATALYTIC DOMAIN-CONTAINING PROTEIN"/>
    <property type="match status" value="1"/>
</dbReference>
<dbReference type="NCBIfam" id="TIGR02452">
    <property type="entry name" value="TIGR02452 family protein"/>
    <property type="match status" value="1"/>
</dbReference>
<accession>A0A6A6XSC1</accession>
<protein>
    <recommendedName>
        <fullName evidence="2">Microbial-type PARG catalytic domain-containing protein</fullName>
    </recommendedName>
</protein>
<dbReference type="Gene3D" id="3.40.220.10">
    <property type="entry name" value="Leucine Aminopeptidase, subunit E, domain 1"/>
    <property type="match status" value="1"/>
</dbReference>
<evidence type="ECO:0000256" key="1">
    <source>
        <dbReference type="SAM" id="MobiDB-lite"/>
    </source>
</evidence>
<dbReference type="PANTHER" id="PTHR35596">
    <property type="entry name" value="DUF2263 DOMAIN-CONTAINING PROTEIN"/>
    <property type="match status" value="1"/>
</dbReference>
<evidence type="ECO:0000313" key="4">
    <source>
        <dbReference type="Proteomes" id="UP000799757"/>
    </source>
</evidence>
<dbReference type="SUPFAM" id="SSF52949">
    <property type="entry name" value="Macro domain-like"/>
    <property type="match status" value="1"/>
</dbReference>
<evidence type="ECO:0000313" key="3">
    <source>
        <dbReference type="EMBL" id="KAF2799486.1"/>
    </source>
</evidence>
<keyword evidence="4" id="KW-1185">Reference proteome</keyword>
<sequence>MVQTTLSWGPNGFKSNASKPNVLKSNASIPNPNTPKSKAYDSTGLETSDSNPNTPSNSTTSNLGNSRFHNQDLRAICHETKDTLPLILAQLPTLKPYRSTFHHMSSAEFAPLRPENCPGFTLPAQDTEAGRKGTRIRVYDQDSFDAALELQPGTTVTSILPVASMSDPDTAMSNTGTADASSSSLTPSKPVAVLNLASERHPGGGWENGTLAQEEALCYRSSLYLSLHRTYYPLPLLTLIYTPRVLLVRDAISRGHTLLFPATPAADLAVTSVITVAALRRPDTDDQGLYARNRDRDTMKQKIRGTLRIAVLKGHRKLVLGALGCGAFGNPPEEVAECFVEVFEEKEFQGGWWEDVVFAILDNARGNRGGKNGVGNYGIFYRALDGLVV</sequence>